<dbReference type="Proteomes" id="UP000238312">
    <property type="component" value="Unassembled WGS sequence"/>
</dbReference>
<dbReference type="Pfam" id="PF01266">
    <property type="entry name" value="DAO"/>
    <property type="match status" value="2"/>
</dbReference>
<dbReference type="PANTHER" id="PTHR13847:SF287">
    <property type="entry name" value="FAD-DEPENDENT OXIDOREDUCTASE DOMAIN-CONTAINING PROTEIN 1"/>
    <property type="match status" value="1"/>
</dbReference>
<dbReference type="EMBL" id="PVNG01000030">
    <property type="protein sequence ID" value="PRX52815.1"/>
    <property type="molecule type" value="Genomic_DNA"/>
</dbReference>
<keyword evidence="5" id="KW-1185">Reference proteome</keyword>
<evidence type="ECO:0000259" key="3">
    <source>
        <dbReference type="Pfam" id="PF01266"/>
    </source>
</evidence>
<dbReference type="GO" id="GO:0016491">
    <property type="term" value="F:oxidoreductase activity"/>
    <property type="evidence" value="ECO:0007669"/>
    <property type="project" value="UniProtKB-KW"/>
</dbReference>
<feature type="domain" description="FAD dependent oxidoreductase" evidence="3">
    <location>
        <begin position="3"/>
        <end position="151"/>
    </location>
</feature>
<sequence length="408" mass="42555">MSDVIVVGAGVVGAACAYYAARAGLDVTVVDRGPVAGGTTGSGEGNILVSDKEPGPELELAVLSNRLWRTLAEPGGFEFEAKGGLVVAETEDVQRQLTGLAAEQGVEYALVGASELRDHEPHLAGGLAGGVYYPQDAQVQPMLAAATLLRRGADDYGHGNGHGNGHGYGDDYGRDNERGHGRDNGHGTVRLRLGVEVTGFLRSGERVTGVRTSQGDVLGDAVVNAAGTWGGQIAALAGAHLPILPRRGFILVTEPLREPLIRHKVYTAAYVTNVASDSAGLETSAVVEGTPAGTVLIGASRERVGFDRTTSVPVLSRLAAQAVALFPALREVRAIRSYCGFRPYCPDHLPVIGADPRVPGLYHACGHEGAGIGLAPATGHLLAQLLTGEQPDLDLTPFRPDRFTEETS</sequence>
<name>A0A2T0M5W2_9ACTN</name>
<evidence type="ECO:0000256" key="1">
    <source>
        <dbReference type="ARBA" id="ARBA00023002"/>
    </source>
</evidence>
<reference evidence="4 5" key="1">
    <citation type="submission" date="2018-03" db="EMBL/GenBank/DDBJ databases">
        <title>Genomic Encyclopedia of Type Strains, Phase III (KMG-III): the genomes of soil and plant-associated and newly described type strains.</title>
        <authorList>
            <person name="Whitman W."/>
        </authorList>
    </citation>
    <scope>NUCLEOTIDE SEQUENCE [LARGE SCALE GENOMIC DNA]</scope>
    <source>
        <strain evidence="4 5">CGMCC 4.7104</strain>
    </source>
</reference>
<gene>
    <name evidence="4" type="ORF">B0I32_13090</name>
</gene>
<dbReference type="Gene3D" id="3.30.9.10">
    <property type="entry name" value="D-Amino Acid Oxidase, subunit A, domain 2"/>
    <property type="match status" value="1"/>
</dbReference>
<comment type="caution">
    <text evidence="4">The sequence shown here is derived from an EMBL/GenBank/DDBJ whole genome shotgun (WGS) entry which is preliminary data.</text>
</comment>
<feature type="domain" description="FAD dependent oxidoreductase" evidence="3">
    <location>
        <begin position="189"/>
        <end position="385"/>
    </location>
</feature>
<organism evidence="4 5">
    <name type="scientific">Nonomuraea fuscirosea</name>
    <dbReference type="NCBI Taxonomy" id="1291556"/>
    <lineage>
        <taxon>Bacteria</taxon>
        <taxon>Bacillati</taxon>
        <taxon>Actinomycetota</taxon>
        <taxon>Actinomycetes</taxon>
        <taxon>Streptosporangiales</taxon>
        <taxon>Streptosporangiaceae</taxon>
        <taxon>Nonomuraea</taxon>
    </lineage>
</organism>
<dbReference type="InterPro" id="IPR036188">
    <property type="entry name" value="FAD/NAD-bd_sf"/>
</dbReference>
<evidence type="ECO:0000313" key="5">
    <source>
        <dbReference type="Proteomes" id="UP000238312"/>
    </source>
</evidence>
<feature type="compositionally biased region" description="Basic and acidic residues" evidence="2">
    <location>
        <begin position="168"/>
        <end position="185"/>
    </location>
</feature>
<feature type="compositionally biased region" description="Gly residues" evidence="2">
    <location>
        <begin position="158"/>
        <end position="167"/>
    </location>
</feature>
<evidence type="ECO:0000313" key="4">
    <source>
        <dbReference type="EMBL" id="PRX52815.1"/>
    </source>
</evidence>
<keyword evidence="1" id="KW-0560">Oxidoreductase</keyword>
<dbReference type="SUPFAM" id="SSF54373">
    <property type="entry name" value="FAD-linked reductases, C-terminal domain"/>
    <property type="match status" value="1"/>
</dbReference>
<feature type="region of interest" description="Disordered" evidence="2">
    <location>
        <begin position="157"/>
        <end position="187"/>
    </location>
</feature>
<accession>A0A2T0M5W2</accession>
<dbReference type="SUPFAM" id="SSF51905">
    <property type="entry name" value="FAD/NAD(P)-binding domain"/>
    <property type="match status" value="1"/>
</dbReference>
<proteinExistence type="predicted"/>
<dbReference type="GO" id="GO:0005737">
    <property type="term" value="C:cytoplasm"/>
    <property type="evidence" value="ECO:0007669"/>
    <property type="project" value="TreeGrafter"/>
</dbReference>
<dbReference type="Gene3D" id="3.50.50.60">
    <property type="entry name" value="FAD/NAD(P)-binding domain"/>
    <property type="match status" value="1"/>
</dbReference>
<dbReference type="PANTHER" id="PTHR13847">
    <property type="entry name" value="SARCOSINE DEHYDROGENASE-RELATED"/>
    <property type="match status" value="1"/>
</dbReference>
<dbReference type="RefSeq" id="WP_106251490.1">
    <property type="nucleotide sequence ID" value="NZ_JBFAIL010000020.1"/>
</dbReference>
<dbReference type="AlphaFoldDB" id="A0A2T0M5W2"/>
<protein>
    <submittedName>
        <fullName evidence="4">Glycine/D-amino acid oxidase-like deaminating enzyme</fullName>
    </submittedName>
</protein>
<dbReference type="OrthoDB" id="9806257at2"/>
<dbReference type="InterPro" id="IPR006076">
    <property type="entry name" value="FAD-dep_OxRdtase"/>
</dbReference>
<evidence type="ECO:0000256" key="2">
    <source>
        <dbReference type="SAM" id="MobiDB-lite"/>
    </source>
</evidence>